<keyword evidence="1" id="KW-0540">Nuclease</keyword>
<keyword evidence="1" id="KW-0255">Endonuclease</keyword>
<keyword evidence="1" id="KW-0378">Hydrolase</keyword>
<dbReference type="GO" id="GO:0004519">
    <property type="term" value="F:endonuclease activity"/>
    <property type="evidence" value="ECO:0007669"/>
    <property type="project" value="UniProtKB-KW"/>
</dbReference>
<dbReference type="RefSeq" id="WP_119930367.1">
    <property type="nucleotide sequence ID" value="NZ_QZEY01000018.1"/>
</dbReference>
<keyword evidence="2" id="KW-1185">Reference proteome</keyword>
<evidence type="ECO:0000313" key="1">
    <source>
        <dbReference type="EMBL" id="RJL23580.1"/>
    </source>
</evidence>
<accession>A0A3A4AC28</accession>
<comment type="caution">
    <text evidence="1">The sequence shown here is derived from an EMBL/GenBank/DDBJ whole genome shotgun (WGS) entry which is preliminary data.</text>
</comment>
<dbReference type="InterPro" id="IPR012296">
    <property type="entry name" value="Nuclease_put_TT1808"/>
</dbReference>
<evidence type="ECO:0000313" key="2">
    <source>
        <dbReference type="Proteomes" id="UP000265768"/>
    </source>
</evidence>
<sequence>MATDSSRLDDHVVKPRECAKAGAPLFMVVDPFTKTVRLLSNPSEEGYQTETKVKFGDRLELPAPWNLTLDTSRFPAA</sequence>
<dbReference type="Proteomes" id="UP000265768">
    <property type="component" value="Unassembled WGS sequence"/>
</dbReference>
<dbReference type="OrthoDB" id="4537149at2"/>
<dbReference type="Gene3D" id="3.90.1570.10">
    <property type="entry name" value="tt1808, chain A"/>
    <property type="match status" value="1"/>
</dbReference>
<dbReference type="EMBL" id="QZEY01000018">
    <property type="protein sequence ID" value="RJL23580.1"/>
    <property type="molecule type" value="Genomic_DNA"/>
</dbReference>
<protein>
    <submittedName>
        <fullName evidence="1">Uma2 family endonuclease</fullName>
    </submittedName>
</protein>
<proteinExistence type="predicted"/>
<gene>
    <name evidence="1" type="ORF">D5H75_32265</name>
</gene>
<name>A0A3A4AC28_9ACTN</name>
<organism evidence="1 2">
    <name type="scientific">Bailinhaonella thermotolerans</name>
    <dbReference type="NCBI Taxonomy" id="1070861"/>
    <lineage>
        <taxon>Bacteria</taxon>
        <taxon>Bacillati</taxon>
        <taxon>Actinomycetota</taxon>
        <taxon>Actinomycetes</taxon>
        <taxon>Streptosporangiales</taxon>
        <taxon>Streptosporangiaceae</taxon>
        <taxon>Bailinhaonella</taxon>
    </lineage>
</organism>
<dbReference type="AlphaFoldDB" id="A0A3A4AC28"/>
<reference evidence="1 2" key="1">
    <citation type="submission" date="2018-09" db="EMBL/GenBank/DDBJ databases">
        <title>YIM 75507 draft genome.</title>
        <authorList>
            <person name="Tang S."/>
            <person name="Feng Y."/>
        </authorList>
    </citation>
    <scope>NUCLEOTIDE SEQUENCE [LARGE SCALE GENOMIC DNA]</scope>
    <source>
        <strain evidence="1 2">YIM 75507</strain>
    </source>
</reference>